<dbReference type="Pfam" id="PF07690">
    <property type="entry name" value="MFS_1"/>
    <property type="match status" value="1"/>
</dbReference>
<reference evidence="7" key="2">
    <citation type="submission" date="2020-09" db="EMBL/GenBank/DDBJ databases">
        <authorList>
            <person name="Sun Q."/>
            <person name="Zhou Y."/>
        </authorList>
    </citation>
    <scope>NUCLEOTIDE SEQUENCE</scope>
    <source>
        <strain evidence="7">CGMCC 1.7086</strain>
    </source>
</reference>
<dbReference type="InterPro" id="IPR011701">
    <property type="entry name" value="MFS"/>
</dbReference>
<feature type="transmembrane region" description="Helical" evidence="6">
    <location>
        <begin position="46"/>
        <end position="67"/>
    </location>
</feature>
<keyword evidence="5 6" id="KW-0472">Membrane</keyword>
<feature type="transmembrane region" description="Helical" evidence="6">
    <location>
        <begin position="390"/>
        <end position="411"/>
    </location>
</feature>
<dbReference type="EMBL" id="BMLS01000002">
    <property type="protein sequence ID" value="GGO68290.1"/>
    <property type="molecule type" value="Genomic_DNA"/>
</dbReference>
<keyword evidence="2" id="KW-0813">Transport</keyword>
<evidence type="ECO:0000256" key="3">
    <source>
        <dbReference type="ARBA" id="ARBA00022692"/>
    </source>
</evidence>
<evidence type="ECO:0000256" key="1">
    <source>
        <dbReference type="ARBA" id="ARBA00004141"/>
    </source>
</evidence>
<feature type="transmembrane region" description="Helical" evidence="6">
    <location>
        <begin position="88"/>
        <end position="107"/>
    </location>
</feature>
<feature type="transmembrane region" description="Helical" evidence="6">
    <location>
        <begin position="20"/>
        <end position="40"/>
    </location>
</feature>
<keyword evidence="4 6" id="KW-1133">Transmembrane helix</keyword>
<feature type="transmembrane region" description="Helical" evidence="6">
    <location>
        <begin position="417"/>
        <end position="441"/>
    </location>
</feature>
<dbReference type="Proteomes" id="UP000606935">
    <property type="component" value="Unassembled WGS sequence"/>
</dbReference>
<evidence type="ECO:0008006" key="9">
    <source>
        <dbReference type="Google" id="ProtNLM"/>
    </source>
</evidence>
<dbReference type="PANTHER" id="PTHR12778">
    <property type="entry name" value="SOLUTE CARRIER FAMILY 33 ACETYL-COA TRANSPORTER -RELATED"/>
    <property type="match status" value="1"/>
</dbReference>
<evidence type="ECO:0000256" key="6">
    <source>
        <dbReference type="SAM" id="Phobius"/>
    </source>
</evidence>
<feature type="transmembrane region" description="Helical" evidence="6">
    <location>
        <begin position="323"/>
        <end position="345"/>
    </location>
</feature>
<feature type="transmembrane region" description="Helical" evidence="6">
    <location>
        <begin position="233"/>
        <end position="253"/>
    </location>
</feature>
<dbReference type="GO" id="GO:0022857">
    <property type="term" value="F:transmembrane transporter activity"/>
    <property type="evidence" value="ECO:0007669"/>
    <property type="project" value="InterPro"/>
</dbReference>
<feature type="transmembrane region" description="Helical" evidence="6">
    <location>
        <begin position="481"/>
        <end position="503"/>
    </location>
</feature>
<keyword evidence="8" id="KW-1185">Reference proteome</keyword>
<gene>
    <name evidence="7" type="ORF">GCM10010982_16860</name>
</gene>
<feature type="transmembrane region" description="Helical" evidence="6">
    <location>
        <begin position="365"/>
        <end position="383"/>
    </location>
</feature>
<keyword evidence="3 6" id="KW-0812">Transmembrane</keyword>
<feature type="transmembrane region" description="Helical" evidence="6">
    <location>
        <begin position="113"/>
        <end position="134"/>
    </location>
</feature>
<comment type="subcellular location">
    <subcellularLocation>
        <location evidence="1">Membrane</location>
        <topology evidence="1">Multi-pass membrane protein</topology>
    </subcellularLocation>
</comment>
<feature type="transmembrane region" description="Helical" evidence="6">
    <location>
        <begin position="187"/>
        <end position="204"/>
    </location>
</feature>
<reference evidence="7" key="1">
    <citation type="journal article" date="2014" name="Int. J. Syst. Evol. Microbiol.">
        <title>Complete genome sequence of Corynebacterium casei LMG S-19264T (=DSM 44701T), isolated from a smear-ripened cheese.</title>
        <authorList>
            <consortium name="US DOE Joint Genome Institute (JGI-PGF)"/>
            <person name="Walter F."/>
            <person name="Albersmeier A."/>
            <person name="Kalinowski J."/>
            <person name="Ruckert C."/>
        </authorList>
    </citation>
    <scope>NUCLEOTIDE SEQUENCE</scope>
    <source>
        <strain evidence="7">CGMCC 1.7086</strain>
    </source>
</reference>
<organism evidence="7 8">
    <name type="scientific">Bowmanella pacifica</name>
    <dbReference type="NCBI Taxonomy" id="502051"/>
    <lineage>
        <taxon>Bacteria</taxon>
        <taxon>Pseudomonadati</taxon>
        <taxon>Pseudomonadota</taxon>
        <taxon>Gammaproteobacteria</taxon>
        <taxon>Alteromonadales</taxon>
        <taxon>Alteromonadaceae</taxon>
        <taxon>Bowmanella</taxon>
    </lineage>
</organism>
<evidence type="ECO:0000256" key="4">
    <source>
        <dbReference type="ARBA" id="ARBA00022989"/>
    </source>
</evidence>
<sequence length="515" mass="56093">MQSLISQLRQFGNRTMLSIFLFGIASGFPWVMIGSVMSAWLKDAGLTRSAIGYFTAVFAVYSVNFLWSPMLDRLKIPILCQRLGQRRGWILSMQLGIAACCLLLSQVDPNTNLTLAGLAALFIALCSATQDIAIDAFRIDSIDTKQNEQQSSAAAMSTSGWWTGYALLGAIPFFIADMPGWNWPDVYLLLGSIMLLLTLAIWLAKEPQSKRDQAYQQAQSHYLAAVVAKGHQAMLVMLVITTAIVLCFIGVFGQTWFEYQTLAFSILVLLLLIYAIRTTSHMLSQHSACPTNQGGPAQRAMAWVLVSMGEPLRDFFGRNGVRLALSLLLFVVLFKMGEAILGRMSIVFYKEIGFSNSDIAAYSKLLTWAVTIVASITGSLVNLRIGIIKGLFVGGIAMAASNLLFALMASVGPDKTLLFITIVVDGFTAAWGTVAFMAFISVLCNRAFTASQYALLASIGTFGRTTLGAYSGVIVDSLGGNWQLFFVLTALMVIPSLVLLYMIRDKIQAIADAKV</sequence>
<name>A0A917YVQ9_9ALTE</name>
<evidence type="ECO:0000256" key="5">
    <source>
        <dbReference type="ARBA" id="ARBA00023136"/>
    </source>
</evidence>
<evidence type="ECO:0000313" key="8">
    <source>
        <dbReference type="Proteomes" id="UP000606935"/>
    </source>
</evidence>
<comment type="caution">
    <text evidence="7">The sequence shown here is derived from an EMBL/GenBank/DDBJ whole genome shotgun (WGS) entry which is preliminary data.</text>
</comment>
<dbReference type="InterPro" id="IPR004752">
    <property type="entry name" value="AmpG_permease/AT-1"/>
</dbReference>
<dbReference type="Gene3D" id="1.20.1250.20">
    <property type="entry name" value="MFS general substrate transporter like domains"/>
    <property type="match status" value="2"/>
</dbReference>
<evidence type="ECO:0000256" key="2">
    <source>
        <dbReference type="ARBA" id="ARBA00022448"/>
    </source>
</evidence>
<feature type="transmembrane region" description="Helical" evidence="6">
    <location>
        <begin position="259"/>
        <end position="276"/>
    </location>
</feature>
<feature type="transmembrane region" description="Helical" evidence="6">
    <location>
        <begin position="154"/>
        <end position="175"/>
    </location>
</feature>
<dbReference type="AlphaFoldDB" id="A0A917YVQ9"/>
<dbReference type="SUPFAM" id="SSF103473">
    <property type="entry name" value="MFS general substrate transporter"/>
    <property type="match status" value="1"/>
</dbReference>
<dbReference type="InterPro" id="IPR036259">
    <property type="entry name" value="MFS_trans_sf"/>
</dbReference>
<proteinExistence type="predicted"/>
<feature type="transmembrane region" description="Helical" evidence="6">
    <location>
        <begin position="453"/>
        <end position="475"/>
    </location>
</feature>
<dbReference type="PANTHER" id="PTHR12778:SF10">
    <property type="entry name" value="MAJOR FACILITATOR SUPERFAMILY DOMAIN-CONTAINING PROTEIN 3"/>
    <property type="match status" value="1"/>
</dbReference>
<dbReference type="NCBIfam" id="TIGR00901">
    <property type="entry name" value="2A0125"/>
    <property type="match status" value="1"/>
</dbReference>
<accession>A0A917YVQ9</accession>
<dbReference type="GO" id="GO:0016020">
    <property type="term" value="C:membrane"/>
    <property type="evidence" value="ECO:0007669"/>
    <property type="project" value="UniProtKB-SubCell"/>
</dbReference>
<evidence type="ECO:0000313" key="7">
    <source>
        <dbReference type="EMBL" id="GGO68290.1"/>
    </source>
</evidence>
<protein>
    <recommendedName>
        <fullName evidence="9">MFS transporter</fullName>
    </recommendedName>
</protein>